<dbReference type="InterPro" id="IPR000795">
    <property type="entry name" value="T_Tr_GTP-bd_dom"/>
</dbReference>
<evidence type="ECO:0000256" key="1">
    <source>
        <dbReference type="SAM" id="MobiDB-lite"/>
    </source>
</evidence>
<dbReference type="SUPFAM" id="SSF52540">
    <property type="entry name" value="P-loop containing nucleoside triphosphate hydrolases"/>
    <property type="match status" value="1"/>
</dbReference>
<dbReference type="GO" id="GO:0003924">
    <property type="term" value="F:GTPase activity"/>
    <property type="evidence" value="ECO:0007669"/>
    <property type="project" value="InterPro"/>
</dbReference>
<dbReference type="InterPro" id="IPR027417">
    <property type="entry name" value="P-loop_NTPase"/>
</dbReference>
<dbReference type="InterPro" id="IPR050055">
    <property type="entry name" value="EF-Tu_GTPase"/>
</dbReference>
<feature type="region of interest" description="Disordered" evidence="1">
    <location>
        <begin position="81"/>
        <end position="106"/>
    </location>
</feature>
<feature type="domain" description="Tr-type G" evidence="2">
    <location>
        <begin position="288"/>
        <end position="546"/>
    </location>
</feature>
<sequence length="871" mass="93913">MASVFTYDPDPPRVSSPWLAADASFASDPSGSSDPKSASEYGLTKLEAEPEYGPTEYKLHLLLRPRRAYSFMSTNGSRILRRNNDLSDESPSNIYTGSATSSLPKHERLKHLTTQLLWRLQQSSPYHASGSKDSAAPRFPGHDVELDAPVKIERLVPGLRESRGALYELGVSDDGTLMGLTEDEMRESIATLRTMAASLGCAVDVVRVVIVGDCEWIEPEEAATNIPPASSRATKKARLWVAEALVAPSLGNRRSSRDSGLSISPWAPTSSTTSTSQGMGSLTPQLRVTLTGPTTCGKSSLLGTLSTGTLDNGRGKSRLSLLKHPHEIVSGVTSSIAQELIGYKKGEIINFARADIESWVDIHDCAENGRLVFVSDSGGHPRYRHSTLRGLLSWAPHWSILCVAADVDDEDAFDDCEASTASRACGNSNAQKELAQAHLTLSVKLNVPMVIVITKLDLASKSNLHRTMARVLTSIKKAGRTPRILQPDQRVLGHPKHISREDDSKVEDVINSIAESGTLTDQVPIILTSAVKGIGIGLLHALLARLPLHPITEFWDLPISSVESRHPNCLFHVDSTFRFPEAHSILTLGPECPSGRGVIVSGHVRFGNLSIGDTVVVGPFQTVAEDACGWELSTRKPTFPESYDNPRQRGSVEVHVTASTGSTSTIAAADVEEWRKATVVSIRNLRLPVSVLEAGQAGSVGLVFEPRLRATEPASEPRRIRRGMVLASLSKEMADHGLSLQAASRLTASFCDPAVHLLIEGSLVHVYFASVRAIARVIGICHQNVNFQGCDEQVNPMAGMSNGAAIFTAADINVCGVVRPDRDPGRAEVTLELLHKREWIGLGCTILLLKAGGRDVPGLDVSVGRCVKVLQ</sequence>
<keyword evidence="4" id="KW-1185">Reference proteome</keyword>
<gene>
    <name evidence="3" type="ORF">CDD80_4795</name>
</gene>
<dbReference type="GO" id="GO:0003746">
    <property type="term" value="F:translation elongation factor activity"/>
    <property type="evidence" value="ECO:0007669"/>
    <property type="project" value="TreeGrafter"/>
</dbReference>
<proteinExistence type="predicted"/>
<reference evidence="3 4" key="1">
    <citation type="submission" date="2017-06" db="EMBL/GenBank/DDBJ databases">
        <title>Ant-infecting Ophiocordyceps genomes reveal a high diversity of potential behavioral manipulation genes and a possible major role for enterotoxins.</title>
        <authorList>
            <person name="De Bekker C."/>
            <person name="Evans H.C."/>
            <person name="Brachmann A."/>
            <person name="Hughes D.P."/>
        </authorList>
    </citation>
    <scope>NUCLEOTIDE SEQUENCE [LARGE SCALE GENOMIC DNA]</scope>
    <source>
        <strain evidence="3 4">Map16</strain>
    </source>
</reference>
<name>A0A2C5ZJP7_9HYPO</name>
<dbReference type="PANTHER" id="PTHR43721:SF30">
    <property type="entry name" value="TR-TYPE G DOMAIN-CONTAINING PROTEIN"/>
    <property type="match status" value="1"/>
</dbReference>
<evidence type="ECO:0000259" key="2">
    <source>
        <dbReference type="Pfam" id="PF00009"/>
    </source>
</evidence>
<dbReference type="AlphaFoldDB" id="A0A2C5ZJP7"/>
<evidence type="ECO:0000313" key="3">
    <source>
        <dbReference type="EMBL" id="PHH79451.1"/>
    </source>
</evidence>
<dbReference type="Gene3D" id="3.40.50.300">
    <property type="entry name" value="P-loop containing nucleotide triphosphate hydrolases"/>
    <property type="match status" value="1"/>
</dbReference>
<dbReference type="OrthoDB" id="5342685at2759"/>
<organism evidence="3 4">
    <name type="scientific">Ophiocordyceps camponoti-rufipedis</name>
    <dbReference type="NCBI Taxonomy" id="2004952"/>
    <lineage>
        <taxon>Eukaryota</taxon>
        <taxon>Fungi</taxon>
        <taxon>Dikarya</taxon>
        <taxon>Ascomycota</taxon>
        <taxon>Pezizomycotina</taxon>
        <taxon>Sordariomycetes</taxon>
        <taxon>Hypocreomycetidae</taxon>
        <taxon>Hypocreales</taxon>
        <taxon>Ophiocordycipitaceae</taxon>
        <taxon>Ophiocordyceps</taxon>
    </lineage>
</organism>
<protein>
    <recommendedName>
        <fullName evidence="2">Tr-type G domain-containing protein</fullName>
    </recommendedName>
</protein>
<comment type="caution">
    <text evidence="3">The sequence shown here is derived from an EMBL/GenBank/DDBJ whole genome shotgun (WGS) entry which is preliminary data.</text>
</comment>
<accession>A0A2C5ZJP7</accession>
<feature type="region of interest" description="Disordered" evidence="1">
    <location>
        <begin position="251"/>
        <end position="281"/>
    </location>
</feature>
<feature type="compositionally biased region" description="Polar residues" evidence="1">
    <location>
        <begin position="89"/>
        <end position="103"/>
    </location>
</feature>
<dbReference type="GO" id="GO:0005525">
    <property type="term" value="F:GTP binding"/>
    <property type="evidence" value="ECO:0007669"/>
    <property type="project" value="InterPro"/>
</dbReference>
<dbReference type="PANTHER" id="PTHR43721">
    <property type="entry name" value="ELONGATION FACTOR TU-RELATED"/>
    <property type="match status" value="1"/>
</dbReference>
<evidence type="ECO:0000313" key="4">
    <source>
        <dbReference type="Proteomes" id="UP000226431"/>
    </source>
</evidence>
<dbReference type="EMBL" id="NJES01000045">
    <property type="protein sequence ID" value="PHH79451.1"/>
    <property type="molecule type" value="Genomic_DNA"/>
</dbReference>
<dbReference type="Pfam" id="PF00009">
    <property type="entry name" value="GTP_EFTU"/>
    <property type="match status" value="1"/>
</dbReference>
<dbReference type="Proteomes" id="UP000226431">
    <property type="component" value="Unassembled WGS sequence"/>
</dbReference>